<dbReference type="EMBL" id="BMAO01022832">
    <property type="protein sequence ID" value="GFQ84903.1"/>
    <property type="molecule type" value="Genomic_DNA"/>
</dbReference>
<evidence type="ECO:0000313" key="1">
    <source>
        <dbReference type="EMBL" id="GFQ84903.1"/>
    </source>
</evidence>
<dbReference type="AlphaFoldDB" id="A0A8X6I017"/>
<comment type="caution">
    <text evidence="2">The sequence shown here is derived from an EMBL/GenBank/DDBJ whole genome shotgun (WGS) entry which is preliminary data.</text>
</comment>
<name>A0A8X6I017_TRICU</name>
<dbReference type="EMBL" id="BMAO01029604">
    <property type="protein sequence ID" value="GFR32954.1"/>
    <property type="molecule type" value="Genomic_DNA"/>
</dbReference>
<organism evidence="2 3">
    <name type="scientific">Trichonephila clavata</name>
    <name type="common">Joro spider</name>
    <name type="synonym">Nephila clavata</name>
    <dbReference type="NCBI Taxonomy" id="2740835"/>
    <lineage>
        <taxon>Eukaryota</taxon>
        <taxon>Metazoa</taxon>
        <taxon>Ecdysozoa</taxon>
        <taxon>Arthropoda</taxon>
        <taxon>Chelicerata</taxon>
        <taxon>Arachnida</taxon>
        <taxon>Araneae</taxon>
        <taxon>Araneomorphae</taxon>
        <taxon>Entelegynae</taxon>
        <taxon>Araneoidea</taxon>
        <taxon>Nephilidae</taxon>
        <taxon>Trichonephila</taxon>
    </lineage>
</organism>
<sequence>MNENASLLTEIWKIFVRNSIFPYFQTIHHGDASINLLRDVTMICEPSTADEGRPFSPHKSFLLPPCVPPQLWHMAVKLHVSPVSWRRANEPDYARQWR</sequence>
<evidence type="ECO:0000313" key="3">
    <source>
        <dbReference type="Proteomes" id="UP000887116"/>
    </source>
</evidence>
<evidence type="ECO:0000313" key="2">
    <source>
        <dbReference type="EMBL" id="GFR32954.1"/>
    </source>
</evidence>
<proteinExistence type="predicted"/>
<gene>
    <name evidence="2" type="ORF">TNCT_225941</name>
    <name evidence="1" type="ORF">TNCT_732261</name>
</gene>
<accession>A0A8X6I017</accession>
<protein>
    <submittedName>
        <fullName evidence="2">Uncharacterized protein</fullName>
    </submittedName>
</protein>
<dbReference type="Proteomes" id="UP000887116">
    <property type="component" value="Unassembled WGS sequence"/>
</dbReference>
<reference evidence="2" key="1">
    <citation type="submission" date="2020-07" db="EMBL/GenBank/DDBJ databases">
        <title>Multicomponent nature underlies the extraordinary mechanical properties of spider dragline silk.</title>
        <authorList>
            <person name="Kono N."/>
            <person name="Nakamura H."/>
            <person name="Mori M."/>
            <person name="Yoshida Y."/>
            <person name="Ohtoshi R."/>
            <person name="Malay A.D."/>
            <person name="Moran D.A.P."/>
            <person name="Tomita M."/>
            <person name="Numata K."/>
            <person name="Arakawa K."/>
        </authorList>
    </citation>
    <scope>NUCLEOTIDE SEQUENCE</scope>
</reference>
<keyword evidence="3" id="KW-1185">Reference proteome</keyword>